<dbReference type="Pfam" id="PF07714">
    <property type="entry name" value="PK_Tyr_Ser-Thr"/>
    <property type="match status" value="1"/>
</dbReference>
<dbReference type="SUPFAM" id="SSF56112">
    <property type="entry name" value="Protein kinase-like (PK-like)"/>
    <property type="match status" value="1"/>
</dbReference>
<dbReference type="PROSITE" id="PS50011">
    <property type="entry name" value="PROTEIN_KINASE_DOM"/>
    <property type="match status" value="1"/>
</dbReference>
<dbReference type="Gene3D" id="1.10.510.10">
    <property type="entry name" value="Transferase(Phosphotransferase) domain 1"/>
    <property type="match status" value="1"/>
</dbReference>
<reference evidence="3" key="1">
    <citation type="journal article" date="2010" name="Genome Biol.">
        <title>Genome sequence of the necrotrophic plant pathogen Pythium ultimum reveals original pathogenicity mechanisms and effector repertoire.</title>
        <authorList>
            <person name="Levesque C.A."/>
            <person name="Brouwer H."/>
            <person name="Cano L."/>
            <person name="Hamilton J.P."/>
            <person name="Holt C."/>
            <person name="Huitema E."/>
            <person name="Raffaele S."/>
            <person name="Robideau G.P."/>
            <person name="Thines M."/>
            <person name="Win J."/>
            <person name="Zerillo M.M."/>
            <person name="Beakes G.W."/>
            <person name="Boore J.L."/>
            <person name="Busam D."/>
            <person name="Dumas B."/>
            <person name="Ferriera S."/>
            <person name="Fuerstenberg S.I."/>
            <person name="Gachon C.M."/>
            <person name="Gaulin E."/>
            <person name="Govers F."/>
            <person name="Grenville-Briggs L."/>
            <person name="Horner N."/>
            <person name="Hostetler J."/>
            <person name="Jiang R.H."/>
            <person name="Johnson J."/>
            <person name="Krajaejun T."/>
            <person name="Lin H."/>
            <person name="Meijer H.J."/>
            <person name="Moore B."/>
            <person name="Morris P."/>
            <person name="Phuntmart V."/>
            <person name="Puiu D."/>
            <person name="Shetty J."/>
            <person name="Stajich J.E."/>
            <person name="Tripathy S."/>
            <person name="Wawra S."/>
            <person name="van West P."/>
            <person name="Whitty B.R."/>
            <person name="Coutinho P.M."/>
            <person name="Henrissat B."/>
            <person name="Martin F."/>
            <person name="Thomas P.D."/>
            <person name="Tyler B.M."/>
            <person name="De Vries R.P."/>
            <person name="Kamoun S."/>
            <person name="Yandell M."/>
            <person name="Tisserat N."/>
            <person name="Buell C.R."/>
        </authorList>
    </citation>
    <scope>NUCLEOTIDE SEQUENCE</scope>
    <source>
        <strain evidence="3">DAOM:BR144</strain>
    </source>
</reference>
<dbReference type="InterPro" id="IPR000719">
    <property type="entry name" value="Prot_kinase_dom"/>
</dbReference>
<evidence type="ECO:0000313" key="2">
    <source>
        <dbReference type="EnsemblProtists" id="PYU1_T002211"/>
    </source>
</evidence>
<evidence type="ECO:0000313" key="3">
    <source>
        <dbReference type="Proteomes" id="UP000019132"/>
    </source>
</evidence>
<keyword evidence="3" id="KW-1185">Reference proteome</keyword>
<dbReference type="EnsemblProtists" id="PYU1_T002211">
    <property type="protein sequence ID" value="PYU1_T002211"/>
    <property type="gene ID" value="PYU1_G002208"/>
</dbReference>
<dbReference type="InterPro" id="IPR001245">
    <property type="entry name" value="Ser-Thr/Tyr_kinase_cat_dom"/>
</dbReference>
<reference evidence="3" key="2">
    <citation type="submission" date="2010-04" db="EMBL/GenBank/DDBJ databases">
        <authorList>
            <person name="Buell R."/>
            <person name="Hamilton J."/>
            <person name="Hostetler J."/>
        </authorList>
    </citation>
    <scope>NUCLEOTIDE SEQUENCE [LARGE SCALE GENOMIC DNA]</scope>
    <source>
        <strain evidence="3">DAOM:BR144</strain>
    </source>
</reference>
<organism evidence="2 3">
    <name type="scientific">Globisporangium ultimum (strain ATCC 200006 / CBS 805.95 / DAOM BR144)</name>
    <name type="common">Pythium ultimum</name>
    <dbReference type="NCBI Taxonomy" id="431595"/>
    <lineage>
        <taxon>Eukaryota</taxon>
        <taxon>Sar</taxon>
        <taxon>Stramenopiles</taxon>
        <taxon>Oomycota</taxon>
        <taxon>Peronosporomycetes</taxon>
        <taxon>Pythiales</taxon>
        <taxon>Pythiaceae</taxon>
        <taxon>Globisporangium</taxon>
    </lineage>
</organism>
<dbReference type="InterPro" id="IPR011009">
    <property type="entry name" value="Kinase-like_dom_sf"/>
</dbReference>
<dbReference type="OMA" id="ARHCEST"/>
<accession>K3WB70</accession>
<dbReference type="Proteomes" id="UP000019132">
    <property type="component" value="Unassembled WGS sequence"/>
</dbReference>
<protein>
    <recommendedName>
        <fullName evidence="1">Protein kinase domain-containing protein</fullName>
    </recommendedName>
</protein>
<evidence type="ECO:0000259" key="1">
    <source>
        <dbReference type="PROSITE" id="PS50011"/>
    </source>
</evidence>
<dbReference type="AlphaFoldDB" id="K3WB70"/>
<dbReference type="eggNOG" id="KOG0192">
    <property type="taxonomic scope" value="Eukaryota"/>
</dbReference>
<dbReference type="PANTHER" id="PTHR44329">
    <property type="entry name" value="SERINE/THREONINE-PROTEIN KINASE TNNI3K-RELATED"/>
    <property type="match status" value="1"/>
</dbReference>
<dbReference type="HOGENOM" id="CLU_092235_0_0_1"/>
<dbReference type="InParanoid" id="K3WB70"/>
<proteinExistence type="predicted"/>
<dbReference type="STRING" id="431595.K3WB70"/>
<name>K3WB70_GLOUD</name>
<dbReference type="InterPro" id="IPR051681">
    <property type="entry name" value="Ser/Thr_Kinases-Pseudokinases"/>
</dbReference>
<reference evidence="2" key="3">
    <citation type="submission" date="2014-11" db="UniProtKB">
        <authorList>
            <consortium name="EnsemblProtists"/>
        </authorList>
    </citation>
    <scope>IDENTIFICATION</scope>
    <source>
        <strain evidence="2">DAOM BR144</strain>
    </source>
</reference>
<dbReference type="GO" id="GO:0004674">
    <property type="term" value="F:protein serine/threonine kinase activity"/>
    <property type="evidence" value="ECO:0007669"/>
    <property type="project" value="TreeGrafter"/>
</dbReference>
<sequence>MGNVFSPRQPVTVSPQTHRFQATTQAGTLVYVALSNKTHKGENLLITEAFRCKLSDFGLSRSLDRNANAHTMCGTPRWLAPEVFRGEDYSEKIDVYSYGIVLWELFCFKKPYLDQDPINLAYMVAHEELRPELRDHIPEILTRLMRACWDVDPAKRPSFSTIIFLIEEARNVVPLNLAIDVLRPYAEVLATHRRQTKTPAKPYGLTSGLL</sequence>
<feature type="domain" description="Protein kinase" evidence="1">
    <location>
        <begin position="1"/>
        <end position="173"/>
    </location>
</feature>
<dbReference type="GO" id="GO:0005524">
    <property type="term" value="F:ATP binding"/>
    <property type="evidence" value="ECO:0007669"/>
    <property type="project" value="InterPro"/>
</dbReference>
<dbReference type="VEuPathDB" id="FungiDB:PYU1_G002208"/>